<organism evidence="1 2">
    <name type="scientific">Heliocybe sulcata</name>
    <dbReference type="NCBI Taxonomy" id="5364"/>
    <lineage>
        <taxon>Eukaryota</taxon>
        <taxon>Fungi</taxon>
        <taxon>Dikarya</taxon>
        <taxon>Basidiomycota</taxon>
        <taxon>Agaricomycotina</taxon>
        <taxon>Agaricomycetes</taxon>
        <taxon>Gloeophyllales</taxon>
        <taxon>Gloeophyllaceae</taxon>
        <taxon>Heliocybe</taxon>
    </lineage>
</organism>
<gene>
    <name evidence="1" type="ORF">OE88DRAFT_1668980</name>
</gene>
<evidence type="ECO:0000313" key="1">
    <source>
        <dbReference type="EMBL" id="TFK45701.1"/>
    </source>
</evidence>
<proteinExistence type="predicted"/>
<reference evidence="1 2" key="1">
    <citation type="journal article" date="2019" name="Nat. Ecol. Evol.">
        <title>Megaphylogeny resolves global patterns of mushroom evolution.</title>
        <authorList>
            <person name="Varga T."/>
            <person name="Krizsan K."/>
            <person name="Foldi C."/>
            <person name="Dima B."/>
            <person name="Sanchez-Garcia M."/>
            <person name="Sanchez-Ramirez S."/>
            <person name="Szollosi G.J."/>
            <person name="Szarkandi J.G."/>
            <person name="Papp V."/>
            <person name="Albert L."/>
            <person name="Andreopoulos W."/>
            <person name="Angelini C."/>
            <person name="Antonin V."/>
            <person name="Barry K.W."/>
            <person name="Bougher N.L."/>
            <person name="Buchanan P."/>
            <person name="Buyck B."/>
            <person name="Bense V."/>
            <person name="Catcheside P."/>
            <person name="Chovatia M."/>
            <person name="Cooper J."/>
            <person name="Damon W."/>
            <person name="Desjardin D."/>
            <person name="Finy P."/>
            <person name="Geml J."/>
            <person name="Haridas S."/>
            <person name="Hughes K."/>
            <person name="Justo A."/>
            <person name="Karasinski D."/>
            <person name="Kautmanova I."/>
            <person name="Kiss B."/>
            <person name="Kocsube S."/>
            <person name="Kotiranta H."/>
            <person name="LaButti K.M."/>
            <person name="Lechner B.E."/>
            <person name="Liimatainen K."/>
            <person name="Lipzen A."/>
            <person name="Lukacs Z."/>
            <person name="Mihaltcheva S."/>
            <person name="Morgado L.N."/>
            <person name="Niskanen T."/>
            <person name="Noordeloos M.E."/>
            <person name="Ohm R.A."/>
            <person name="Ortiz-Santana B."/>
            <person name="Ovrebo C."/>
            <person name="Racz N."/>
            <person name="Riley R."/>
            <person name="Savchenko A."/>
            <person name="Shiryaev A."/>
            <person name="Soop K."/>
            <person name="Spirin V."/>
            <person name="Szebenyi C."/>
            <person name="Tomsovsky M."/>
            <person name="Tulloss R.E."/>
            <person name="Uehling J."/>
            <person name="Grigoriev I.V."/>
            <person name="Vagvolgyi C."/>
            <person name="Papp T."/>
            <person name="Martin F.M."/>
            <person name="Miettinen O."/>
            <person name="Hibbett D.S."/>
            <person name="Nagy L.G."/>
        </authorList>
    </citation>
    <scope>NUCLEOTIDE SEQUENCE [LARGE SCALE GENOMIC DNA]</scope>
    <source>
        <strain evidence="1 2">OMC1185</strain>
    </source>
</reference>
<accession>A0A5C3MW77</accession>
<dbReference type="EMBL" id="ML213538">
    <property type="protein sequence ID" value="TFK45701.1"/>
    <property type="molecule type" value="Genomic_DNA"/>
</dbReference>
<evidence type="ECO:0000313" key="2">
    <source>
        <dbReference type="Proteomes" id="UP000305948"/>
    </source>
</evidence>
<name>A0A5C3MW77_9AGAM</name>
<dbReference type="Proteomes" id="UP000305948">
    <property type="component" value="Unassembled WGS sequence"/>
</dbReference>
<sequence>MGGGIVSLSYASQTASGSASGSRGAQAIAYLESIGRRQDECGFQRYEGECQRTGAVE</sequence>
<keyword evidence="2" id="KW-1185">Reference proteome</keyword>
<protein>
    <submittedName>
        <fullName evidence="1">Uncharacterized protein</fullName>
    </submittedName>
</protein>
<dbReference type="AlphaFoldDB" id="A0A5C3MW77"/>